<dbReference type="SUPFAM" id="SSF46785">
    <property type="entry name" value="Winged helix' DNA-binding domain"/>
    <property type="match status" value="1"/>
</dbReference>
<dbReference type="EMBL" id="FONZ01000002">
    <property type="protein sequence ID" value="SFF05068.1"/>
    <property type="molecule type" value="Genomic_DNA"/>
</dbReference>
<dbReference type="Proteomes" id="UP000198520">
    <property type="component" value="Unassembled WGS sequence"/>
</dbReference>
<proteinExistence type="predicted"/>
<evidence type="ECO:0000313" key="3">
    <source>
        <dbReference type="Proteomes" id="UP000198520"/>
    </source>
</evidence>
<evidence type="ECO:0000259" key="1">
    <source>
        <dbReference type="SMART" id="SM00418"/>
    </source>
</evidence>
<dbReference type="InterPro" id="IPR036390">
    <property type="entry name" value="WH_DNA-bd_sf"/>
</dbReference>
<dbReference type="Pfam" id="PF12840">
    <property type="entry name" value="HTH_20"/>
    <property type="match status" value="1"/>
</dbReference>
<sequence>MIESRTDDARHGALAAPARRALLALLQGSPDAASAAELAAGLGLHVTTVRFHLEQLEHAGLVRRSVERSGRRGRPAVRYRSVEADLVAARSEMIDALADVAAAGGPAPADEARRAGERWGASVDVPPGDALELTTHVLTRLGFEPEPAGDRLDLRGCPFRAAARRNQQVVCQIHLGLARAVAARADDGASVDVQLLPFVEPTLCQLTLTPTRSTP</sequence>
<accession>A0A1I2FJX9</accession>
<dbReference type="STRING" id="285351.SAMN04488035_1341"/>
<name>A0A1I2FJX9_9MICO</name>
<gene>
    <name evidence="2" type="ORF">SAMN04488035_1341</name>
</gene>
<dbReference type="SMART" id="SM00418">
    <property type="entry name" value="HTH_ARSR"/>
    <property type="match status" value="1"/>
</dbReference>
<evidence type="ECO:0000313" key="2">
    <source>
        <dbReference type="EMBL" id="SFF05068.1"/>
    </source>
</evidence>
<dbReference type="InterPro" id="IPR036388">
    <property type="entry name" value="WH-like_DNA-bd_sf"/>
</dbReference>
<dbReference type="Gene3D" id="1.10.10.10">
    <property type="entry name" value="Winged helix-like DNA-binding domain superfamily/Winged helix DNA-binding domain"/>
    <property type="match status" value="1"/>
</dbReference>
<organism evidence="2 3">
    <name type="scientific">Flavimobilis marinus</name>
    <dbReference type="NCBI Taxonomy" id="285351"/>
    <lineage>
        <taxon>Bacteria</taxon>
        <taxon>Bacillati</taxon>
        <taxon>Actinomycetota</taxon>
        <taxon>Actinomycetes</taxon>
        <taxon>Micrococcales</taxon>
        <taxon>Jonesiaceae</taxon>
        <taxon>Flavimobilis</taxon>
    </lineage>
</organism>
<keyword evidence="3" id="KW-1185">Reference proteome</keyword>
<reference evidence="3" key="1">
    <citation type="submission" date="2016-10" db="EMBL/GenBank/DDBJ databases">
        <authorList>
            <person name="Varghese N."/>
            <person name="Submissions S."/>
        </authorList>
    </citation>
    <scope>NUCLEOTIDE SEQUENCE [LARGE SCALE GENOMIC DNA]</scope>
    <source>
        <strain evidence="3">DSM 19083</strain>
    </source>
</reference>
<feature type="domain" description="HTH arsR-type" evidence="1">
    <location>
        <begin position="10"/>
        <end position="95"/>
    </location>
</feature>
<dbReference type="GO" id="GO:0003700">
    <property type="term" value="F:DNA-binding transcription factor activity"/>
    <property type="evidence" value="ECO:0007669"/>
    <property type="project" value="InterPro"/>
</dbReference>
<dbReference type="InterPro" id="IPR001845">
    <property type="entry name" value="HTH_ArsR_DNA-bd_dom"/>
</dbReference>
<protein>
    <submittedName>
        <fullName evidence="2">Predicted transcriptional regulator, ArsR family</fullName>
    </submittedName>
</protein>
<dbReference type="RefSeq" id="WP_177191300.1">
    <property type="nucleotide sequence ID" value="NZ_BNAN01000002.1"/>
</dbReference>
<dbReference type="AlphaFoldDB" id="A0A1I2FJX9"/>